<keyword evidence="6" id="KW-0520">NAD</keyword>
<dbReference type="PROSITE" id="PS00059">
    <property type="entry name" value="ADH_ZINC"/>
    <property type="match status" value="1"/>
</dbReference>
<dbReference type="InterPro" id="IPR045306">
    <property type="entry name" value="SDH-like"/>
</dbReference>
<evidence type="ECO:0008006" key="13">
    <source>
        <dbReference type="Google" id="ProtNLM"/>
    </source>
</evidence>
<evidence type="ECO:0000313" key="11">
    <source>
        <dbReference type="EMBL" id="ODQ68872.1"/>
    </source>
</evidence>
<name>A0A1E3PVA5_LIPST</name>
<proteinExistence type="inferred from homology"/>
<dbReference type="InterPro" id="IPR013154">
    <property type="entry name" value="ADH-like_N"/>
</dbReference>
<keyword evidence="3 7" id="KW-0479">Metal-binding</keyword>
<sequence length="389" mass="41828">MAPAPSVNPSTSISEDCDQSNGASITPRLPNPALKVTADHKIRMEESPILSPGKGEVLIHVKATGICGSDVHFWKTGAIGELKVLGDFILGHEGAGLVIKVGEGVTNVTVGDRVAIEPGVPCGKCHYSKSGDYNLCREVAFAGVYPYDGTIQRYKVHKAEYVFKLPDSMTYSQGALVEPLSVVMHAVERTTLAFGHGVLISGAGPIGLIALEVARASGATPLVITDVAPQRLEFAKKFVPRCQAYLVDVTKTPEENAKEIRKLYGPNEYDAPPAVLECTGVESSVITACFTVRRSGQVTVVGVGRPIMNNLPFMHISLAEIDLIFINRYHDTWPAGIRALSDGVINLDKLVTHKFSLENSVEALTFSSDVRNGSIKVHIVDDEVTPEEI</sequence>
<evidence type="ECO:0000256" key="7">
    <source>
        <dbReference type="RuleBase" id="RU361277"/>
    </source>
</evidence>
<dbReference type="PANTHER" id="PTHR43161:SF4">
    <property type="entry name" value="D-XYLULOSE REDUCTASE"/>
    <property type="match status" value="1"/>
</dbReference>
<keyword evidence="5" id="KW-0560">Oxidoreductase</keyword>
<feature type="region of interest" description="Disordered" evidence="8">
    <location>
        <begin position="1"/>
        <end position="31"/>
    </location>
</feature>
<dbReference type="SUPFAM" id="SSF50129">
    <property type="entry name" value="GroES-like"/>
    <property type="match status" value="1"/>
</dbReference>
<protein>
    <recommendedName>
        <fullName evidence="13">Enoyl reductase (ER) domain-containing protein</fullName>
    </recommendedName>
</protein>
<feature type="compositionally biased region" description="Polar residues" evidence="8">
    <location>
        <begin position="7"/>
        <end position="24"/>
    </location>
</feature>
<dbReference type="Pfam" id="PF08240">
    <property type="entry name" value="ADH_N"/>
    <property type="match status" value="1"/>
</dbReference>
<evidence type="ECO:0000259" key="10">
    <source>
        <dbReference type="Pfam" id="PF08240"/>
    </source>
</evidence>
<gene>
    <name evidence="11" type="ORF">LIPSTDRAFT_7336</name>
</gene>
<dbReference type="GO" id="GO:0008270">
    <property type="term" value="F:zinc ion binding"/>
    <property type="evidence" value="ECO:0007669"/>
    <property type="project" value="InterPro"/>
</dbReference>
<keyword evidence="4 7" id="KW-0862">Zinc</keyword>
<keyword evidence="12" id="KW-1185">Reference proteome</keyword>
<evidence type="ECO:0000256" key="8">
    <source>
        <dbReference type="SAM" id="MobiDB-lite"/>
    </source>
</evidence>
<comment type="similarity">
    <text evidence="2 7">Belongs to the zinc-containing alcohol dehydrogenase family.</text>
</comment>
<dbReference type="EMBL" id="KV454308">
    <property type="protein sequence ID" value="ODQ68872.1"/>
    <property type="molecule type" value="Genomic_DNA"/>
</dbReference>
<reference evidence="11 12" key="1">
    <citation type="journal article" date="2016" name="Proc. Natl. Acad. Sci. U.S.A.">
        <title>Comparative genomics of biotechnologically important yeasts.</title>
        <authorList>
            <person name="Riley R."/>
            <person name="Haridas S."/>
            <person name="Wolfe K.H."/>
            <person name="Lopes M.R."/>
            <person name="Hittinger C.T."/>
            <person name="Goeker M."/>
            <person name="Salamov A.A."/>
            <person name="Wisecaver J.H."/>
            <person name="Long T.M."/>
            <person name="Calvey C.H."/>
            <person name="Aerts A.L."/>
            <person name="Barry K.W."/>
            <person name="Choi C."/>
            <person name="Clum A."/>
            <person name="Coughlan A.Y."/>
            <person name="Deshpande S."/>
            <person name="Douglass A.P."/>
            <person name="Hanson S.J."/>
            <person name="Klenk H.-P."/>
            <person name="LaButti K.M."/>
            <person name="Lapidus A."/>
            <person name="Lindquist E.A."/>
            <person name="Lipzen A.M."/>
            <person name="Meier-Kolthoff J.P."/>
            <person name="Ohm R.A."/>
            <person name="Otillar R.P."/>
            <person name="Pangilinan J.L."/>
            <person name="Peng Y."/>
            <person name="Rokas A."/>
            <person name="Rosa C.A."/>
            <person name="Scheuner C."/>
            <person name="Sibirny A.A."/>
            <person name="Slot J.C."/>
            <person name="Stielow J.B."/>
            <person name="Sun H."/>
            <person name="Kurtzman C.P."/>
            <person name="Blackwell M."/>
            <person name="Grigoriev I.V."/>
            <person name="Jeffries T.W."/>
        </authorList>
    </citation>
    <scope>NUCLEOTIDE SEQUENCE [LARGE SCALE GENOMIC DNA]</scope>
    <source>
        <strain evidence="11 12">NRRL Y-11557</strain>
    </source>
</reference>
<feature type="domain" description="Alcohol dehydrogenase-like C-terminal" evidence="9">
    <location>
        <begin position="205"/>
        <end position="340"/>
    </location>
</feature>
<dbReference type="GO" id="GO:0003939">
    <property type="term" value="F:L-iditol 2-dehydrogenase (NAD+) activity"/>
    <property type="evidence" value="ECO:0007669"/>
    <property type="project" value="TreeGrafter"/>
</dbReference>
<organism evidence="11 12">
    <name type="scientific">Lipomyces starkeyi NRRL Y-11557</name>
    <dbReference type="NCBI Taxonomy" id="675824"/>
    <lineage>
        <taxon>Eukaryota</taxon>
        <taxon>Fungi</taxon>
        <taxon>Dikarya</taxon>
        <taxon>Ascomycota</taxon>
        <taxon>Saccharomycotina</taxon>
        <taxon>Lipomycetes</taxon>
        <taxon>Lipomycetales</taxon>
        <taxon>Lipomycetaceae</taxon>
        <taxon>Lipomyces</taxon>
    </lineage>
</organism>
<accession>A0A1E3PVA5</accession>
<dbReference type="Gene3D" id="3.40.50.720">
    <property type="entry name" value="NAD(P)-binding Rossmann-like Domain"/>
    <property type="match status" value="1"/>
</dbReference>
<dbReference type="Pfam" id="PF00107">
    <property type="entry name" value="ADH_zinc_N"/>
    <property type="match status" value="1"/>
</dbReference>
<dbReference type="InterPro" id="IPR036291">
    <property type="entry name" value="NAD(P)-bd_dom_sf"/>
</dbReference>
<evidence type="ECO:0000256" key="2">
    <source>
        <dbReference type="ARBA" id="ARBA00008072"/>
    </source>
</evidence>
<dbReference type="InterPro" id="IPR013149">
    <property type="entry name" value="ADH-like_C"/>
</dbReference>
<dbReference type="Proteomes" id="UP000094385">
    <property type="component" value="Unassembled WGS sequence"/>
</dbReference>
<dbReference type="InterPro" id="IPR002328">
    <property type="entry name" value="ADH_Zn_CS"/>
</dbReference>
<dbReference type="AlphaFoldDB" id="A0A1E3PVA5"/>
<evidence type="ECO:0000256" key="1">
    <source>
        <dbReference type="ARBA" id="ARBA00001947"/>
    </source>
</evidence>
<dbReference type="OrthoDB" id="3941538at2759"/>
<evidence type="ECO:0000256" key="3">
    <source>
        <dbReference type="ARBA" id="ARBA00022723"/>
    </source>
</evidence>
<feature type="domain" description="Alcohol dehydrogenase-like N-terminal" evidence="10">
    <location>
        <begin position="53"/>
        <end position="167"/>
    </location>
</feature>
<dbReference type="STRING" id="675824.A0A1E3PVA5"/>
<dbReference type="FunFam" id="3.40.50.720:FF:000068">
    <property type="entry name" value="Sorbitol dehydrogenase"/>
    <property type="match status" value="1"/>
</dbReference>
<evidence type="ECO:0000313" key="12">
    <source>
        <dbReference type="Proteomes" id="UP000094385"/>
    </source>
</evidence>
<dbReference type="GO" id="GO:0006062">
    <property type="term" value="P:sorbitol catabolic process"/>
    <property type="evidence" value="ECO:0007669"/>
    <property type="project" value="TreeGrafter"/>
</dbReference>
<evidence type="ECO:0000256" key="4">
    <source>
        <dbReference type="ARBA" id="ARBA00022833"/>
    </source>
</evidence>
<dbReference type="Gene3D" id="3.90.180.10">
    <property type="entry name" value="Medium-chain alcohol dehydrogenases, catalytic domain"/>
    <property type="match status" value="1"/>
</dbReference>
<evidence type="ECO:0000256" key="5">
    <source>
        <dbReference type="ARBA" id="ARBA00023002"/>
    </source>
</evidence>
<evidence type="ECO:0000259" key="9">
    <source>
        <dbReference type="Pfam" id="PF00107"/>
    </source>
</evidence>
<dbReference type="PANTHER" id="PTHR43161">
    <property type="entry name" value="SORBITOL DEHYDROGENASE"/>
    <property type="match status" value="1"/>
</dbReference>
<dbReference type="SUPFAM" id="SSF51735">
    <property type="entry name" value="NAD(P)-binding Rossmann-fold domains"/>
    <property type="match status" value="1"/>
</dbReference>
<evidence type="ECO:0000256" key="6">
    <source>
        <dbReference type="ARBA" id="ARBA00023027"/>
    </source>
</evidence>
<dbReference type="CDD" id="cd05285">
    <property type="entry name" value="sorbitol_DH"/>
    <property type="match status" value="1"/>
</dbReference>
<dbReference type="InterPro" id="IPR011032">
    <property type="entry name" value="GroES-like_sf"/>
</dbReference>
<comment type="cofactor">
    <cofactor evidence="1 7">
        <name>Zn(2+)</name>
        <dbReference type="ChEBI" id="CHEBI:29105"/>
    </cofactor>
</comment>